<organism evidence="1 3">
    <name type="scientific">Bifidobacterium eulemuris</name>
    <dbReference type="NCBI Taxonomy" id="1765219"/>
    <lineage>
        <taxon>Bacteria</taxon>
        <taxon>Bacillati</taxon>
        <taxon>Actinomycetota</taxon>
        <taxon>Actinomycetes</taxon>
        <taxon>Bifidobacteriales</taxon>
        <taxon>Bifidobacteriaceae</taxon>
        <taxon>Bifidobacterium</taxon>
    </lineage>
</organism>
<evidence type="ECO:0000313" key="1">
    <source>
        <dbReference type="EMBL" id="OZG69074.1"/>
    </source>
</evidence>
<dbReference type="Proteomes" id="UP000593943">
    <property type="component" value="Chromosome"/>
</dbReference>
<dbReference type="KEGG" id="beu:BE0216_02210"/>
<gene>
    <name evidence="2" type="ORF">BE0216_02210</name>
    <name evidence="1" type="ORF">BEUL_0480</name>
</gene>
<dbReference type="AlphaFoldDB" id="A0A261GCD7"/>
<dbReference type="RefSeq" id="WP_143249264.1">
    <property type="nucleotide sequence ID" value="NZ_CP062938.1"/>
</dbReference>
<reference evidence="1 3" key="1">
    <citation type="journal article" date="2017" name="BMC Genomics">
        <title>Comparative genomic and phylogenomic analyses of the Bifidobacteriaceae family.</title>
        <authorList>
            <person name="Lugli G.A."/>
            <person name="Milani C."/>
            <person name="Turroni F."/>
            <person name="Duranti S."/>
            <person name="Mancabelli L."/>
            <person name="Mangifesta M."/>
            <person name="Ferrario C."/>
            <person name="Modesto M."/>
            <person name="Mattarelli P."/>
            <person name="Jiri K."/>
            <person name="van Sinderen D."/>
            <person name="Ventura M."/>
        </authorList>
    </citation>
    <scope>NUCLEOTIDE SEQUENCE [LARGE SCALE GENOMIC DNA]</scope>
    <source>
        <strain evidence="1 3">DSM 100216</strain>
    </source>
</reference>
<dbReference type="EMBL" id="MWWZ01000004">
    <property type="protein sequence ID" value="OZG69074.1"/>
    <property type="molecule type" value="Genomic_DNA"/>
</dbReference>
<proteinExistence type="predicted"/>
<sequence length="346" mass="40647">MDETNEMEDNPWVRRFLDDVDTQRVSEEQVPRVEKLLRLIADEGMRRGYAVLRPDDAEMMDKHQEDLAWAHIAIRKEDVTYFMQISESSQPGMPAREPFSRKPGQTGECPAWMDARNYEFAGTGVLTLAIRSEVSQWHQRTCKDSDRTHIEDRLGKVFDSLDLGSKRREQERRYQEDRERRKREMHAAYRLEKLIETLKQRSGDYQEWLQQGEYLNMLERAVLRQDGGISTPFQKDLDTLREHLRASNPWNDTDNLRFEIPEPSDYELELFERHHDGARHPYGFDSFVTNNAASSYRDDAWSYPSNGADRYECGGTMSAQRRAERGYSPVPVTVNHIEPEYDEVPF</sequence>
<keyword evidence="4" id="KW-1185">Reference proteome</keyword>
<accession>A0A261GCD7</accession>
<dbReference type="Proteomes" id="UP000216057">
    <property type="component" value="Unassembled WGS sequence"/>
</dbReference>
<dbReference type="EMBL" id="CP062938">
    <property type="protein sequence ID" value="QOL31402.1"/>
    <property type="molecule type" value="Genomic_DNA"/>
</dbReference>
<protein>
    <submittedName>
        <fullName evidence="1">Uncharacterized protein</fullName>
    </submittedName>
</protein>
<dbReference type="OrthoDB" id="3226815at2"/>
<evidence type="ECO:0000313" key="3">
    <source>
        <dbReference type="Proteomes" id="UP000216057"/>
    </source>
</evidence>
<name>A0A261GCD7_9BIFI</name>
<evidence type="ECO:0000313" key="4">
    <source>
        <dbReference type="Proteomes" id="UP000593943"/>
    </source>
</evidence>
<reference evidence="2 4" key="2">
    <citation type="submission" date="2020-10" db="EMBL/GenBank/DDBJ databases">
        <title>Genome sequencing of Bifidobacterium eulemuris_DSMZ_100216.</title>
        <authorList>
            <person name="Kim J."/>
        </authorList>
    </citation>
    <scope>NUCLEOTIDE SEQUENCE [LARGE SCALE GENOMIC DNA]</scope>
    <source>
        <strain evidence="2 4">DSM 100216</strain>
    </source>
</reference>
<evidence type="ECO:0000313" key="2">
    <source>
        <dbReference type="EMBL" id="QOL31402.1"/>
    </source>
</evidence>